<protein>
    <recommendedName>
        <fullName evidence="9">Tyrosine-protein kinase</fullName>
        <ecNumber evidence="9">2.7.10.2</ecNumber>
    </recommendedName>
</protein>
<dbReference type="Gene3D" id="1.10.510.10">
    <property type="entry name" value="Transferase(Phosphotransferase) domain 1"/>
    <property type="match status" value="1"/>
</dbReference>
<dbReference type="SMART" id="SM00219">
    <property type="entry name" value="TyrKc"/>
    <property type="match status" value="1"/>
</dbReference>
<evidence type="ECO:0000259" key="11">
    <source>
        <dbReference type="PROSITE" id="PS50001"/>
    </source>
</evidence>
<dbReference type="GO" id="GO:0005524">
    <property type="term" value="F:ATP binding"/>
    <property type="evidence" value="ECO:0007669"/>
    <property type="project" value="UniProtKB-UniRule"/>
</dbReference>
<evidence type="ECO:0000256" key="7">
    <source>
        <dbReference type="PROSITE-ProRule" id="PRU00191"/>
    </source>
</evidence>
<evidence type="ECO:0000256" key="4">
    <source>
        <dbReference type="ARBA" id="ARBA00022840"/>
    </source>
</evidence>
<name>A0AA36GK72_CYLNA</name>
<evidence type="ECO:0000256" key="9">
    <source>
        <dbReference type="RuleBase" id="RU362096"/>
    </source>
</evidence>
<comment type="similarity">
    <text evidence="9">Belongs to the protein kinase superfamily. Tyr protein kinase family.</text>
</comment>
<dbReference type="InterPro" id="IPR050198">
    <property type="entry name" value="Non-receptor_tyrosine_kinases"/>
</dbReference>
<sequence>MKKAYNDNICIYKQQRLVEFILLVQHTTRSAKLLRPLFTFRIGRATSSLIVMQSSNATTRSRIKGARRQSRGSSRSGSTERKNRRGGRSRIRSRKQTRSVEAIDPAIEAMYRKIDKQLIKHEWFHGVMPRSDCEEILKDEGDYLVRRTTVAKAVKYCISVRHDGVTKHIPINYQDNKWSILNENRNTLEELIESYMKERKMIPPSNVILVTAVSRPEYFILHEDVILGKNLGRGAFGEVYEGKLKLREGKLIDVAVKRAHEGHLKKSQITAFVREAKIIRRLNHANIVRIFGVAVLEEPVMILLELAVNGSMKAYLKKNESVSVDQKLNFAKDACRGMCYLSGAKVIHRDLAARNCLLGESYEVKITDFGLSVVDKSELRLSKLQKVPIRWLSPETLTEGVFTTKTDVWSFGILTWEIFASCKSDPFPGIHNAEVIELITNKTPPIDPPDGSPEIVKVIMDQCFIKNPHERADFATIFHILAPSEPLPASVILSGLDTNAPSQEQQKSCIEPLPLQSVD</sequence>
<evidence type="ECO:0000256" key="10">
    <source>
        <dbReference type="SAM" id="MobiDB-lite"/>
    </source>
</evidence>
<comment type="caution">
    <text evidence="13">The sequence shown here is derived from an EMBL/GenBank/DDBJ whole genome shotgun (WGS) entry which is preliminary data.</text>
</comment>
<accession>A0AA36GK72</accession>
<dbReference type="InterPro" id="IPR000719">
    <property type="entry name" value="Prot_kinase_dom"/>
</dbReference>
<dbReference type="FunFam" id="1.10.510.10:FF:001408">
    <property type="entry name" value="Tyrosine-protein kinase"/>
    <property type="match status" value="1"/>
</dbReference>
<feature type="compositionally biased region" description="Basic residues" evidence="10">
    <location>
        <begin position="82"/>
        <end position="97"/>
    </location>
</feature>
<dbReference type="AlphaFoldDB" id="A0AA36GK72"/>
<dbReference type="SMART" id="SM00252">
    <property type="entry name" value="SH2"/>
    <property type="match status" value="1"/>
</dbReference>
<evidence type="ECO:0000313" key="13">
    <source>
        <dbReference type="EMBL" id="CAJ0590920.1"/>
    </source>
</evidence>
<dbReference type="InterPro" id="IPR001245">
    <property type="entry name" value="Ser-Thr/Tyr_kinase_cat_dom"/>
</dbReference>
<feature type="domain" description="Protein kinase" evidence="12">
    <location>
        <begin position="225"/>
        <end position="482"/>
    </location>
</feature>
<dbReference type="CDD" id="cd00192">
    <property type="entry name" value="PTKc"/>
    <property type="match status" value="1"/>
</dbReference>
<keyword evidence="1 9" id="KW-0808">Transferase</keyword>
<evidence type="ECO:0000259" key="12">
    <source>
        <dbReference type="PROSITE" id="PS50011"/>
    </source>
</evidence>
<reference evidence="13" key="1">
    <citation type="submission" date="2023-07" db="EMBL/GenBank/DDBJ databases">
        <authorList>
            <consortium name="CYATHOMIX"/>
        </authorList>
    </citation>
    <scope>NUCLEOTIDE SEQUENCE</scope>
    <source>
        <strain evidence="13">N/A</strain>
    </source>
</reference>
<feature type="region of interest" description="Disordered" evidence="10">
    <location>
        <begin position="56"/>
        <end position="99"/>
    </location>
</feature>
<feature type="binding site" evidence="8">
    <location>
        <position position="257"/>
    </location>
    <ligand>
        <name>ATP</name>
        <dbReference type="ChEBI" id="CHEBI:30616"/>
    </ligand>
</feature>
<dbReference type="SUPFAM" id="SSF55550">
    <property type="entry name" value="SH2 domain"/>
    <property type="match status" value="1"/>
</dbReference>
<dbReference type="InterPro" id="IPR020635">
    <property type="entry name" value="Tyr_kinase_cat_dom"/>
</dbReference>
<dbReference type="Gene3D" id="3.30.505.10">
    <property type="entry name" value="SH2 domain"/>
    <property type="match status" value="1"/>
</dbReference>
<dbReference type="EC" id="2.7.10.2" evidence="9"/>
<dbReference type="Proteomes" id="UP001176961">
    <property type="component" value="Unassembled WGS sequence"/>
</dbReference>
<keyword evidence="5 9" id="KW-0829">Tyrosine-protein kinase</keyword>
<dbReference type="PROSITE" id="PS00107">
    <property type="entry name" value="PROTEIN_KINASE_ATP"/>
    <property type="match status" value="1"/>
</dbReference>
<organism evidence="13 14">
    <name type="scientific">Cylicocyclus nassatus</name>
    <name type="common">Nematode worm</name>
    <dbReference type="NCBI Taxonomy" id="53992"/>
    <lineage>
        <taxon>Eukaryota</taxon>
        <taxon>Metazoa</taxon>
        <taxon>Ecdysozoa</taxon>
        <taxon>Nematoda</taxon>
        <taxon>Chromadorea</taxon>
        <taxon>Rhabditida</taxon>
        <taxon>Rhabditina</taxon>
        <taxon>Rhabditomorpha</taxon>
        <taxon>Strongyloidea</taxon>
        <taxon>Strongylidae</taxon>
        <taxon>Cylicocyclus</taxon>
    </lineage>
</organism>
<feature type="domain" description="SH2" evidence="11">
    <location>
        <begin position="123"/>
        <end position="213"/>
    </location>
</feature>
<comment type="catalytic activity">
    <reaction evidence="6 9">
        <text>L-tyrosyl-[protein] + ATP = O-phospho-L-tyrosyl-[protein] + ADP + H(+)</text>
        <dbReference type="Rhea" id="RHEA:10596"/>
        <dbReference type="Rhea" id="RHEA-COMP:10136"/>
        <dbReference type="Rhea" id="RHEA-COMP:20101"/>
        <dbReference type="ChEBI" id="CHEBI:15378"/>
        <dbReference type="ChEBI" id="CHEBI:30616"/>
        <dbReference type="ChEBI" id="CHEBI:46858"/>
        <dbReference type="ChEBI" id="CHEBI:61978"/>
        <dbReference type="ChEBI" id="CHEBI:456216"/>
        <dbReference type="EC" id="2.7.10.2"/>
    </reaction>
</comment>
<dbReference type="EMBL" id="CATQJL010000001">
    <property type="protein sequence ID" value="CAJ0590920.1"/>
    <property type="molecule type" value="Genomic_DNA"/>
</dbReference>
<keyword evidence="2 8" id="KW-0547">Nucleotide-binding</keyword>
<proteinExistence type="inferred from homology"/>
<dbReference type="PROSITE" id="PS50001">
    <property type="entry name" value="SH2"/>
    <property type="match status" value="1"/>
</dbReference>
<dbReference type="PROSITE" id="PS50011">
    <property type="entry name" value="PROTEIN_KINASE_DOM"/>
    <property type="match status" value="1"/>
</dbReference>
<dbReference type="PROSITE" id="PS00109">
    <property type="entry name" value="PROTEIN_KINASE_TYR"/>
    <property type="match status" value="1"/>
</dbReference>
<dbReference type="InterPro" id="IPR017441">
    <property type="entry name" value="Protein_kinase_ATP_BS"/>
</dbReference>
<dbReference type="CDD" id="cd10361">
    <property type="entry name" value="SH2_Fps_family"/>
    <property type="match status" value="1"/>
</dbReference>
<dbReference type="SUPFAM" id="SSF56112">
    <property type="entry name" value="Protein kinase-like (PK-like)"/>
    <property type="match status" value="1"/>
</dbReference>
<evidence type="ECO:0000256" key="6">
    <source>
        <dbReference type="ARBA" id="ARBA00051245"/>
    </source>
</evidence>
<evidence type="ECO:0000256" key="5">
    <source>
        <dbReference type="ARBA" id="ARBA00023137"/>
    </source>
</evidence>
<dbReference type="InterPro" id="IPR000980">
    <property type="entry name" value="SH2"/>
</dbReference>
<evidence type="ECO:0000256" key="8">
    <source>
        <dbReference type="PROSITE-ProRule" id="PRU10141"/>
    </source>
</evidence>
<evidence type="ECO:0000313" key="14">
    <source>
        <dbReference type="Proteomes" id="UP001176961"/>
    </source>
</evidence>
<dbReference type="InterPro" id="IPR008266">
    <property type="entry name" value="Tyr_kinase_AS"/>
</dbReference>
<evidence type="ECO:0000256" key="2">
    <source>
        <dbReference type="ARBA" id="ARBA00022741"/>
    </source>
</evidence>
<dbReference type="PRINTS" id="PR00109">
    <property type="entry name" value="TYRKINASE"/>
</dbReference>
<keyword evidence="3 9" id="KW-0418">Kinase</keyword>
<dbReference type="Pfam" id="PF00017">
    <property type="entry name" value="SH2"/>
    <property type="match status" value="1"/>
</dbReference>
<keyword evidence="14" id="KW-1185">Reference proteome</keyword>
<dbReference type="InterPro" id="IPR011009">
    <property type="entry name" value="Kinase-like_dom_sf"/>
</dbReference>
<gene>
    <name evidence="13" type="ORF">CYNAS_LOCUS2903</name>
</gene>
<dbReference type="GO" id="GO:0004715">
    <property type="term" value="F:non-membrane spanning protein tyrosine kinase activity"/>
    <property type="evidence" value="ECO:0007669"/>
    <property type="project" value="UniProtKB-EC"/>
</dbReference>
<keyword evidence="4 8" id="KW-0067">ATP-binding</keyword>
<dbReference type="Pfam" id="PF07714">
    <property type="entry name" value="PK_Tyr_Ser-Thr"/>
    <property type="match status" value="1"/>
</dbReference>
<dbReference type="InterPro" id="IPR035849">
    <property type="entry name" value="Fes/Fps/Fer_SH2"/>
</dbReference>
<dbReference type="PANTHER" id="PTHR24418">
    <property type="entry name" value="TYROSINE-PROTEIN KINASE"/>
    <property type="match status" value="1"/>
</dbReference>
<feature type="compositionally biased region" description="Basic residues" evidence="10">
    <location>
        <begin position="61"/>
        <end position="70"/>
    </location>
</feature>
<dbReference type="InterPro" id="IPR036860">
    <property type="entry name" value="SH2_dom_sf"/>
</dbReference>
<evidence type="ECO:0000256" key="3">
    <source>
        <dbReference type="ARBA" id="ARBA00022777"/>
    </source>
</evidence>
<keyword evidence="7" id="KW-0727">SH2 domain</keyword>
<evidence type="ECO:0000256" key="1">
    <source>
        <dbReference type="ARBA" id="ARBA00022679"/>
    </source>
</evidence>